<dbReference type="InterPro" id="IPR015866">
    <property type="entry name" value="Ser-tRNA-synth_1_N"/>
</dbReference>
<dbReference type="InterPro" id="IPR045864">
    <property type="entry name" value="aa-tRNA-synth_II/BPL/LPL"/>
</dbReference>
<dbReference type="GO" id="GO:0005737">
    <property type="term" value="C:cytoplasm"/>
    <property type="evidence" value="ECO:0007669"/>
    <property type="project" value="UniProtKB-SubCell"/>
</dbReference>
<evidence type="ECO:0000256" key="15">
    <source>
        <dbReference type="SAM" id="Coils"/>
    </source>
</evidence>
<dbReference type="InterPro" id="IPR002314">
    <property type="entry name" value="aa-tRNA-synt_IIb"/>
</dbReference>
<name>A0A6A7RU64_9PROT</name>
<keyword evidence="15" id="KW-0175">Coiled coil</keyword>
<evidence type="ECO:0000256" key="1">
    <source>
        <dbReference type="ARBA" id="ARBA00004496"/>
    </source>
</evidence>
<feature type="non-terminal residue" evidence="17">
    <location>
        <position position="330"/>
    </location>
</feature>
<proteinExistence type="inferred from homology"/>
<dbReference type="Gene3D" id="3.30.930.10">
    <property type="entry name" value="Bira Bifunctional Protein, Domain 2"/>
    <property type="match status" value="1"/>
</dbReference>
<dbReference type="GO" id="GO:0006434">
    <property type="term" value="P:seryl-tRNA aminoacylation"/>
    <property type="evidence" value="ECO:0007669"/>
    <property type="project" value="UniProtKB-UniRule"/>
</dbReference>
<keyword evidence="5" id="KW-0963">Cytoplasm</keyword>
<evidence type="ECO:0000313" key="17">
    <source>
        <dbReference type="EMBL" id="MQM31127.1"/>
    </source>
</evidence>
<evidence type="ECO:0000256" key="5">
    <source>
        <dbReference type="ARBA" id="ARBA00022490"/>
    </source>
</evidence>
<dbReference type="EMBL" id="PDHS01000268">
    <property type="protein sequence ID" value="MQM31127.1"/>
    <property type="molecule type" value="Genomic_DNA"/>
</dbReference>
<dbReference type="AlphaFoldDB" id="A0A6A7RU64"/>
<evidence type="ECO:0000313" key="18">
    <source>
        <dbReference type="Proteomes" id="UP000342300"/>
    </source>
</evidence>
<comment type="catalytic activity">
    <reaction evidence="13">
        <text>tRNA(Ser) + L-serine + ATP = L-seryl-tRNA(Ser) + AMP + diphosphate + H(+)</text>
        <dbReference type="Rhea" id="RHEA:12292"/>
        <dbReference type="Rhea" id="RHEA-COMP:9669"/>
        <dbReference type="Rhea" id="RHEA-COMP:9703"/>
        <dbReference type="ChEBI" id="CHEBI:15378"/>
        <dbReference type="ChEBI" id="CHEBI:30616"/>
        <dbReference type="ChEBI" id="CHEBI:33019"/>
        <dbReference type="ChEBI" id="CHEBI:33384"/>
        <dbReference type="ChEBI" id="CHEBI:78442"/>
        <dbReference type="ChEBI" id="CHEBI:78533"/>
        <dbReference type="ChEBI" id="CHEBI:456215"/>
        <dbReference type="EC" id="6.1.1.11"/>
    </reaction>
</comment>
<keyword evidence="7" id="KW-0547">Nucleotide-binding</keyword>
<sequence length="330" mass="36567">MLDIQHLRSDIDALAERLARRGFVLDKATFQNLESERKTLQTRTQDLQASRNSLSKQVGMLKGRGEDAARVMAQVAELKSELEANEVRLGELLKELDAFLALLPNLPDESVPIGKSEADNVEVKCWGAPRVFDFAVKDHVDLGEALGQLDFATAAKIAGTRFSLMRGQLARLHRALAQFMLDTHTIEHDYLEVYAPYLVNAASLLGTGQLPKFEEDLFKILRADAEPLYLIPTAEVPVTNIVRGEILAADALPLKLVCHTPCFRSEAGSYGRDTRGMIRQHQFDKVELVQIVAPEASLAAHEELTGHAETILELLDLPYRRVTLCSGDMG</sequence>
<evidence type="ECO:0000256" key="7">
    <source>
        <dbReference type="ARBA" id="ARBA00022741"/>
    </source>
</evidence>
<evidence type="ECO:0000256" key="13">
    <source>
        <dbReference type="ARBA" id="ARBA00048823"/>
    </source>
</evidence>
<comment type="caution">
    <text evidence="17">The sequence shown here is derived from an EMBL/GenBank/DDBJ whole genome shotgun (WGS) entry which is preliminary data.</text>
</comment>
<dbReference type="InterPro" id="IPR002317">
    <property type="entry name" value="Ser-tRNA-ligase_type_1"/>
</dbReference>
<keyword evidence="10" id="KW-0030">Aminoacyl-tRNA synthetase</keyword>
<evidence type="ECO:0000256" key="11">
    <source>
        <dbReference type="ARBA" id="ARBA00039158"/>
    </source>
</evidence>
<evidence type="ECO:0000256" key="6">
    <source>
        <dbReference type="ARBA" id="ARBA00022598"/>
    </source>
</evidence>
<comment type="subcellular location">
    <subcellularLocation>
        <location evidence="1">Cytoplasm</location>
    </subcellularLocation>
</comment>
<dbReference type="InterPro" id="IPR010978">
    <property type="entry name" value="tRNA-bd_arm"/>
</dbReference>
<keyword evidence="9" id="KW-0648">Protein biosynthesis</keyword>
<dbReference type="PRINTS" id="PR00981">
    <property type="entry name" value="TRNASYNTHSER"/>
</dbReference>
<comment type="pathway">
    <text evidence="2">Aminoacyl-tRNA biosynthesis; selenocysteinyl-tRNA(Sec) biosynthesis; L-seryl-tRNA(Sec) from L-serine and tRNA(Sec): step 1/1.</text>
</comment>
<evidence type="ECO:0000259" key="16">
    <source>
        <dbReference type="PROSITE" id="PS50862"/>
    </source>
</evidence>
<organism evidence="17 18">
    <name type="scientific">Candidatus Accumulibacter phosphatis</name>
    <dbReference type="NCBI Taxonomy" id="327160"/>
    <lineage>
        <taxon>Bacteria</taxon>
        <taxon>Pseudomonadati</taxon>
        <taxon>Pseudomonadota</taxon>
        <taxon>Betaproteobacteria</taxon>
        <taxon>Candidatus Accumulibacter</taxon>
    </lineage>
</organism>
<evidence type="ECO:0000256" key="14">
    <source>
        <dbReference type="NCBIfam" id="TIGR00414"/>
    </source>
</evidence>
<dbReference type="Proteomes" id="UP000342300">
    <property type="component" value="Unassembled WGS sequence"/>
</dbReference>
<dbReference type="PANTHER" id="PTHR43697">
    <property type="entry name" value="SERYL-TRNA SYNTHETASE"/>
    <property type="match status" value="1"/>
</dbReference>
<accession>A0A6A7RU64</accession>
<protein>
    <recommendedName>
        <fullName evidence="11 14">Serine--tRNA ligase</fullName>
        <ecNumber evidence="4 14">6.1.1.11</ecNumber>
    </recommendedName>
</protein>
<feature type="coiled-coil region" evidence="15">
    <location>
        <begin position="30"/>
        <end position="95"/>
    </location>
</feature>
<reference evidence="17 18" key="1">
    <citation type="submission" date="2017-09" db="EMBL/GenBank/DDBJ databases">
        <title>Metagenomic Analysis Reveals Denitrifying Candidatus Accumulibacter and Flanking Population as a Source of N2O.</title>
        <authorList>
            <person name="Gao H."/>
            <person name="Mao Y."/>
            <person name="Zhao X."/>
            <person name="Liu W.-T."/>
            <person name="Zhang T."/>
            <person name="Wells G."/>
        </authorList>
    </citation>
    <scope>NUCLEOTIDE SEQUENCE [LARGE SCALE GENOMIC DNA]</scope>
    <source>
        <strain evidence="17">CANDO_2_IC</strain>
    </source>
</reference>
<dbReference type="GO" id="GO:0005524">
    <property type="term" value="F:ATP binding"/>
    <property type="evidence" value="ECO:0007669"/>
    <property type="project" value="UniProtKB-KW"/>
</dbReference>
<evidence type="ECO:0000256" key="3">
    <source>
        <dbReference type="ARBA" id="ARBA00010728"/>
    </source>
</evidence>
<evidence type="ECO:0000256" key="8">
    <source>
        <dbReference type="ARBA" id="ARBA00022840"/>
    </source>
</evidence>
<keyword evidence="6 17" id="KW-0436">Ligase</keyword>
<evidence type="ECO:0000256" key="9">
    <source>
        <dbReference type="ARBA" id="ARBA00022917"/>
    </source>
</evidence>
<dbReference type="PANTHER" id="PTHR43697:SF1">
    <property type="entry name" value="SERINE--TRNA LIGASE"/>
    <property type="match status" value="1"/>
</dbReference>
<dbReference type="EC" id="6.1.1.11" evidence="4 14"/>
<evidence type="ECO:0000256" key="4">
    <source>
        <dbReference type="ARBA" id="ARBA00012840"/>
    </source>
</evidence>
<feature type="domain" description="Aminoacyl-transfer RNA synthetases class-II family profile" evidence="16">
    <location>
        <begin position="171"/>
        <end position="317"/>
    </location>
</feature>
<dbReference type="InterPro" id="IPR006195">
    <property type="entry name" value="aa-tRNA-synth_II"/>
</dbReference>
<dbReference type="Pfam" id="PF02403">
    <property type="entry name" value="Seryl_tRNA_N"/>
    <property type="match status" value="1"/>
</dbReference>
<dbReference type="Pfam" id="PF00587">
    <property type="entry name" value="tRNA-synt_2b"/>
    <property type="match status" value="1"/>
</dbReference>
<dbReference type="Gene3D" id="1.10.287.40">
    <property type="entry name" value="Serine-tRNA synthetase, tRNA binding domain"/>
    <property type="match status" value="1"/>
</dbReference>
<dbReference type="GO" id="GO:0004828">
    <property type="term" value="F:serine-tRNA ligase activity"/>
    <property type="evidence" value="ECO:0007669"/>
    <property type="project" value="UniProtKB-UniRule"/>
</dbReference>
<gene>
    <name evidence="17" type="ORF">CRU78_11640</name>
</gene>
<comment type="similarity">
    <text evidence="3">Belongs to the class-II aminoacyl-tRNA synthetase family. Type-1 seryl-tRNA synthetase subfamily.</text>
</comment>
<keyword evidence="8" id="KW-0067">ATP-binding</keyword>
<dbReference type="SUPFAM" id="SSF46589">
    <property type="entry name" value="tRNA-binding arm"/>
    <property type="match status" value="1"/>
</dbReference>
<dbReference type="NCBIfam" id="TIGR00414">
    <property type="entry name" value="serS"/>
    <property type="match status" value="1"/>
</dbReference>
<evidence type="ECO:0000256" key="2">
    <source>
        <dbReference type="ARBA" id="ARBA00005045"/>
    </source>
</evidence>
<dbReference type="PROSITE" id="PS50862">
    <property type="entry name" value="AA_TRNA_LIGASE_II"/>
    <property type="match status" value="1"/>
</dbReference>
<dbReference type="SUPFAM" id="SSF55681">
    <property type="entry name" value="Class II aaRS and biotin synthetases"/>
    <property type="match status" value="1"/>
</dbReference>
<comment type="catalytic activity">
    <reaction evidence="12">
        <text>tRNA(Sec) + L-serine + ATP = L-seryl-tRNA(Sec) + AMP + diphosphate + H(+)</text>
        <dbReference type="Rhea" id="RHEA:42580"/>
        <dbReference type="Rhea" id="RHEA-COMP:9742"/>
        <dbReference type="Rhea" id="RHEA-COMP:10128"/>
        <dbReference type="ChEBI" id="CHEBI:15378"/>
        <dbReference type="ChEBI" id="CHEBI:30616"/>
        <dbReference type="ChEBI" id="CHEBI:33019"/>
        <dbReference type="ChEBI" id="CHEBI:33384"/>
        <dbReference type="ChEBI" id="CHEBI:78442"/>
        <dbReference type="ChEBI" id="CHEBI:78533"/>
        <dbReference type="ChEBI" id="CHEBI:456215"/>
        <dbReference type="EC" id="6.1.1.11"/>
    </reaction>
</comment>
<evidence type="ECO:0000256" key="10">
    <source>
        <dbReference type="ARBA" id="ARBA00023146"/>
    </source>
</evidence>
<evidence type="ECO:0000256" key="12">
    <source>
        <dbReference type="ARBA" id="ARBA00047929"/>
    </source>
</evidence>
<dbReference type="InterPro" id="IPR042103">
    <property type="entry name" value="SerRS_1_N_sf"/>
</dbReference>